<evidence type="ECO:0000256" key="2">
    <source>
        <dbReference type="ARBA" id="ARBA00022692"/>
    </source>
</evidence>
<dbReference type="PANTHER" id="PTHR23112:SF0">
    <property type="entry name" value="TRANSMEMBRANE PROTEIN 116"/>
    <property type="match status" value="1"/>
</dbReference>
<feature type="region of interest" description="Disordered" evidence="5">
    <location>
        <begin position="247"/>
        <end position="270"/>
    </location>
</feature>
<dbReference type="OrthoDB" id="18453at2759"/>
<accession>A0A167TQ31</accession>
<dbReference type="AlphaFoldDB" id="A0A167TQ31"/>
<reference evidence="8 9" key="1">
    <citation type="journal article" date="2016" name="Genome Biol. Evol.">
        <title>Divergent and convergent evolution of fungal pathogenicity.</title>
        <authorList>
            <person name="Shang Y."/>
            <person name="Xiao G."/>
            <person name="Zheng P."/>
            <person name="Cen K."/>
            <person name="Zhan S."/>
            <person name="Wang C."/>
        </authorList>
    </citation>
    <scope>NUCLEOTIDE SEQUENCE [LARGE SCALE GENOMIC DNA]</scope>
    <source>
        <strain evidence="8 9">ARSEF 2679</strain>
    </source>
</reference>
<feature type="compositionally biased region" description="Basic and acidic residues" evidence="5">
    <location>
        <begin position="450"/>
        <end position="460"/>
    </location>
</feature>
<feature type="transmembrane region" description="Helical" evidence="6">
    <location>
        <begin position="26"/>
        <end position="45"/>
    </location>
</feature>
<organism evidence="8 9">
    <name type="scientific">Cordyceps fumosorosea (strain ARSEF 2679)</name>
    <name type="common">Isaria fumosorosea</name>
    <dbReference type="NCBI Taxonomy" id="1081104"/>
    <lineage>
        <taxon>Eukaryota</taxon>
        <taxon>Fungi</taxon>
        <taxon>Dikarya</taxon>
        <taxon>Ascomycota</taxon>
        <taxon>Pezizomycotina</taxon>
        <taxon>Sordariomycetes</taxon>
        <taxon>Hypocreomycetidae</taxon>
        <taxon>Hypocreales</taxon>
        <taxon>Cordycipitaceae</taxon>
        <taxon>Cordyceps</taxon>
    </lineage>
</organism>
<feature type="compositionally biased region" description="Gly residues" evidence="5">
    <location>
        <begin position="427"/>
        <end position="448"/>
    </location>
</feature>
<feature type="region of interest" description="Disordered" evidence="5">
    <location>
        <begin position="417"/>
        <end position="491"/>
    </location>
</feature>
<dbReference type="GeneID" id="30022160"/>
<proteinExistence type="predicted"/>
<evidence type="ECO:0000313" key="9">
    <source>
        <dbReference type="Proteomes" id="UP000076744"/>
    </source>
</evidence>
<feature type="transmembrane region" description="Helical" evidence="6">
    <location>
        <begin position="332"/>
        <end position="350"/>
    </location>
</feature>
<dbReference type="PANTHER" id="PTHR23112">
    <property type="entry name" value="G PROTEIN-COUPLED RECEPTOR 157-RELATED"/>
    <property type="match status" value="1"/>
</dbReference>
<comment type="caution">
    <text evidence="8">The sequence shown here is derived from an EMBL/GenBank/DDBJ whole genome shotgun (WGS) entry which is preliminary data.</text>
</comment>
<name>A0A167TQ31_CORFA</name>
<gene>
    <name evidence="8" type="ORF">ISF_05868</name>
</gene>
<feature type="transmembrane region" description="Helical" evidence="6">
    <location>
        <begin position="370"/>
        <end position="390"/>
    </location>
</feature>
<evidence type="ECO:0000259" key="7">
    <source>
        <dbReference type="PROSITE" id="PS50261"/>
    </source>
</evidence>
<dbReference type="GO" id="GO:0005886">
    <property type="term" value="C:plasma membrane"/>
    <property type="evidence" value="ECO:0007669"/>
    <property type="project" value="TreeGrafter"/>
</dbReference>
<dbReference type="Proteomes" id="UP000076744">
    <property type="component" value="Unassembled WGS sequence"/>
</dbReference>
<dbReference type="GO" id="GO:0004930">
    <property type="term" value="F:G protein-coupled receptor activity"/>
    <property type="evidence" value="ECO:0007669"/>
    <property type="project" value="TreeGrafter"/>
</dbReference>
<comment type="subcellular location">
    <subcellularLocation>
        <location evidence="1">Membrane</location>
        <topology evidence="1">Multi-pass membrane protein</topology>
    </subcellularLocation>
</comment>
<evidence type="ECO:0000256" key="1">
    <source>
        <dbReference type="ARBA" id="ARBA00004141"/>
    </source>
</evidence>
<feature type="transmembrane region" description="Helical" evidence="6">
    <location>
        <begin position="102"/>
        <end position="119"/>
    </location>
</feature>
<dbReference type="EMBL" id="AZHB01000014">
    <property type="protein sequence ID" value="OAA60829.1"/>
    <property type="molecule type" value="Genomic_DNA"/>
</dbReference>
<feature type="transmembrane region" description="Helical" evidence="6">
    <location>
        <begin position="179"/>
        <end position="202"/>
    </location>
</feature>
<dbReference type="InterPro" id="IPR017981">
    <property type="entry name" value="GPCR_2-like_7TM"/>
</dbReference>
<feature type="domain" description="G-protein coupled receptors family 2 profile 2" evidence="7">
    <location>
        <begin position="20"/>
        <end position="202"/>
    </location>
</feature>
<feature type="transmembrane region" description="Helical" evidence="6">
    <location>
        <begin position="54"/>
        <end position="74"/>
    </location>
</feature>
<evidence type="ECO:0000256" key="6">
    <source>
        <dbReference type="SAM" id="Phobius"/>
    </source>
</evidence>
<keyword evidence="2 6" id="KW-0812">Transmembrane</keyword>
<dbReference type="SUPFAM" id="SSF81321">
    <property type="entry name" value="Family A G protein-coupled receptor-like"/>
    <property type="match status" value="1"/>
</dbReference>
<feature type="transmembrane region" description="Helical" evidence="6">
    <location>
        <begin position="128"/>
        <end position="148"/>
    </location>
</feature>
<keyword evidence="9" id="KW-1185">Reference proteome</keyword>
<dbReference type="STRING" id="1081104.A0A167TQ31"/>
<evidence type="ECO:0000256" key="3">
    <source>
        <dbReference type="ARBA" id="ARBA00022989"/>
    </source>
</evidence>
<evidence type="ECO:0000256" key="4">
    <source>
        <dbReference type="ARBA" id="ARBA00023136"/>
    </source>
</evidence>
<feature type="compositionally biased region" description="Low complexity" evidence="5">
    <location>
        <begin position="247"/>
        <end position="258"/>
    </location>
</feature>
<dbReference type="RefSeq" id="XP_018703500.1">
    <property type="nucleotide sequence ID" value="XM_018849473.1"/>
</dbReference>
<protein>
    <submittedName>
        <fullName evidence="8">GPCR, family 2-like protein</fullName>
    </submittedName>
</protein>
<evidence type="ECO:0000313" key="8">
    <source>
        <dbReference type="EMBL" id="OAA60829.1"/>
    </source>
</evidence>
<keyword evidence="3 6" id="KW-1133">Transmembrane helix</keyword>
<evidence type="ECO:0000256" key="5">
    <source>
        <dbReference type="SAM" id="MobiDB-lite"/>
    </source>
</evidence>
<keyword evidence="4 6" id="KW-0472">Membrane</keyword>
<dbReference type="Gene3D" id="1.20.1070.10">
    <property type="entry name" value="Rhodopsin 7-helix transmembrane proteins"/>
    <property type="match status" value="1"/>
</dbReference>
<dbReference type="GO" id="GO:0007189">
    <property type="term" value="P:adenylate cyclase-activating G protein-coupled receptor signaling pathway"/>
    <property type="evidence" value="ECO:0007669"/>
    <property type="project" value="TreeGrafter"/>
</dbReference>
<dbReference type="GO" id="GO:0007166">
    <property type="term" value="P:cell surface receptor signaling pathway"/>
    <property type="evidence" value="ECO:0007669"/>
    <property type="project" value="InterPro"/>
</dbReference>
<sequence length="491" mass="54118">MGWAQMAVPEEFTGDQIRVLIKLERIGGSISLIGVFCIFVAYAVFPKVRNVQNTFIVFASVSNVGASIASIIAFDGLREGKASTLCKAQSFLFEMFMQSDPWWSLAMAINVLLVFYFRATPDSFARWWWIYCLVCYGGPFTIALTLLLSKTAGRGPVYGEATIWCWVDRQWDDIRIYTYYMLIWICIVGSLICYLLVGYHVFRSRDRLRSLTATTSRDAGAGEVTRTDENDGCYGTVVTEVQITSSAGTPAVSPATAAPRPPPPAIDTQIPTRSVFEHSPTHVPSGFVQYFSSVESPSQRSRSTQPSALKRAVSRVKTAARRFVVADPVKRAYLRTSFLFAISVLVTWIPSSMNRLRSWIDGQSPYEYHLATAAVLPLQGLWNSIIFFFTSWNVLQRHRRNTAASAAAAEAINRLRQDSANRTAGRGSCGGPGDGNGNGNGNGHGNGTGDARHYESHSETDLGDGDSRTISSDVELQRRFKSQDTSTPSVV</sequence>
<dbReference type="PROSITE" id="PS50261">
    <property type="entry name" value="G_PROTEIN_RECEP_F2_4"/>
    <property type="match status" value="1"/>
</dbReference>